<gene>
    <name evidence="1" type="ordered locus">RB12317</name>
</gene>
<dbReference type="AlphaFoldDB" id="Q7UIU8"/>
<reference evidence="1 2" key="1">
    <citation type="journal article" date="2003" name="Proc. Natl. Acad. Sci. U.S.A.">
        <title>Complete genome sequence of the marine planctomycete Pirellula sp. strain 1.</title>
        <authorList>
            <person name="Gloeckner F.O."/>
            <person name="Kube M."/>
            <person name="Bauer M."/>
            <person name="Teeling H."/>
            <person name="Lombardot T."/>
            <person name="Ludwig W."/>
            <person name="Gade D."/>
            <person name="Beck A."/>
            <person name="Borzym K."/>
            <person name="Heitmann K."/>
            <person name="Rabus R."/>
            <person name="Schlesner H."/>
            <person name="Amann R."/>
            <person name="Reinhardt R."/>
        </authorList>
    </citation>
    <scope>NUCLEOTIDE SEQUENCE [LARGE SCALE GENOMIC DNA]</scope>
    <source>
        <strain evidence="2">DSM 10527 / NCIMB 13988 / SH1</strain>
    </source>
</reference>
<evidence type="ECO:0000313" key="1">
    <source>
        <dbReference type="EMBL" id="CAD77514.1"/>
    </source>
</evidence>
<sequence length="59" mass="6460">MPAITAFATMMQRTYVSADAYGSRSNQSKLQCDSLGETRWCRGTCSSVTLSLTDGYPLM</sequence>
<dbReference type="EnsemblBacteria" id="CAD77514">
    <property type="protein sequence ID" value="CAD77514"/>
    <property type="gene ID" value="RB12317"/>
</dbReference>
<dbReference type="HOGENOM" id="CLU_2957632_0_0_0"/>
<dbReference type="Proteomes" id="UP000001025">
    <property type="component" value="Chromosome"/>
</dbReference>
<dbReference type="EMBL" id="BX294154">
    <property type="protein sequence ID" value="CAD77514.1"/>
    <property type="molecule type" value="Genomic_DNA"/>
</dbReference>
<evidence type="ECO:0000313" key="2">
    <source>
        <dbReference type="Proteomes" id="UP000001025"/>
    </source>
</evidence>
<organism evidence="1 2">
    <name type="scientific">Rhodopirellula baltica (strain DSM 10527 / NCIMB 13988 / SH1)</name>
    <dbReference type="NCBI Taxonomy" id="243090"/>
    <lineage>
        <taxon>Bacteria</taxon>
        <taxon>Pseudomonadati</taxon>
        <taxon>Planctomycetota</taxon>
        <taxon>Planctomycetia</taxon>
        <taxon>Pirellulales</taxon>
        <taxon>Pirellulaceae</taxon>
        <taxon>Rhodopirellula</taxon>
    </lineage>
</organism>
<accession>Q7UIU8</accession>
<dbReference type="KEGG" id="rba:RB12317"/>
<protein>
    <submittedName>
        <fullName evidence="1">Uncharacterized protein</fullName>
    </submittedName>
</protein>
<keyword evidence="2" id="KW-1185">Reference proteome</keyword>
<name>Q7UIU8_RHOBA</name>
<dbReference type="InParanoid" id="Q7UIU8"/>
<proteinExistence type="predicted"/>